<feature type="region of interest" description="Disordered" evidence="3">
    <location>
        <begin position="1"/>
        <end position="44"/>
    </location>
</feature>
<dbReference type="EMBL" id="CP107567">
    <property type="protein sequence ID" value="UYQ60076.1"/>
    <property type="molecule type" value="Genomic_DNA"/>
</dbReference>
<evidence type="ECO:0000313" key="5">
    <source>
        <dbReference type="EMBL" id="UYQ60076.1"/>
    </source>
</evidence>
<dbReference type="PROSITE" id="PS51186">
    <property type="entry name" value="GNAT"/>
    <property type="match status" value="1"/>
</dbReference>
<keyword evidence="2" id="KW-0012">Acyltransferase</keyword>
<evidence type="ECO:0000259" key="4">
    <source>
        <dbReference type="PROSITE" id="PS51186"/>
    </source>
</evidence>
<dbReference type="InterPro" id="IPR016181">
    <property type="entry name" value="Acyl_CoA_acyltransferase"/>
</dbReference>
<evidence type="ECO:0000256" key="3">
    <source>
        <dbReference type="SAM" id="MobiDB-lite"/>
    </source>
</evidence>
<gene>
    <name evidence="5" type="ORF">OGH68_00285</name>
</gene>
<organism evidence="5 6">
    <name type="scientific">Streptomyces peucetius</name>
    <dbReference type="NCBI Taxonomy" id="1950"/>
    <lineage>
        <taxon>Bacteria</taxon>
        <taxon>Bacillati</taxon>
        <taxon>Actinomycetota</taxon>
        <taxon>Actinomycetes</taxon>
        <taxon>Kitasatosporales</taxon>
        <taxon>Streptomycetaceae</taxon>
        <taxon>Streptomyces</taxon>
    </lineage>
</organism>
<evidence type="ECO:0000256" key="1">
    <source>
        <dbReference type="ARBA" id="ARBA00022679"/>
    </source>
</evidence>
<dbReference type="SUPFAM" id="SSF55729">
    <property type="entry name" value="Acyl-CoA N-acyltransferases (Nat)"/>
    <property type="match status" value="1"/>
</dbReference>
<dbReference type="Proteomes" id="UP001163878">
    <property type="component" value="Chromosome"/>
</dbReference>
<feature type="compositionally biased region" description="Basic residues" evidence="3">
    <location>
        <begin position="27"/>
        <end position="44"/>
    </location>
</feature>
<dbReference type="Pfam" id="PF00583">
    <property type="entry name" value="Acetyltransf_1"/>
    <property type="match status" value="1"/>
</dbReference>
<dbReference type="PANTHER" id="PTHR43877">
    <property type="entry name" value="AMINOALKYLPHOSPHONATE N-ACETYLTRANSFERASE-RELATED-RELATED"/>
    <property type="match status" value="1"/>
</dbReference>
<dbReference type="InterPro" id="IPR050832">
    <property type="entry name" value="Bact_Acetyltransf"/>
</dbReference>
<proteinExistence type="predicted"/>
<keyword evidence="6" id="KW-1185">Reference proteome</keyword>
<dbReference type="InterPro" id="IPR000182">
    <property type="entry name" value="GNAT_dom"/>
</dbReference>
<accession>A0ABY6HZD3</accession>
<dbReference type="Gene3D" id="3.40.630.30">
    <property type="match status" value="1"/>
</dbReference>
<keyword evidence="1" id="KW-0808">Transferase</keyword>
<feature type="domain" description="N-acetyltransferase" evidence="4">
    <location>
        <begin position="1"/>
        <end position="148"/>
    </location>
</feature>
<feature type="compositionally biased region" description="Pro residues" evidence="3">
    <location>
        <begin position="13"/>
        <end position="23"/>
    </location>
</feature>
<protein>
    <submittedName>
        <fullName evidence="5">GNAT family N-acetyltransferase</fullName>
    </submittedName>
</protein>
<name>A0ABY6HZD3_STRPE</name>
<sequence length="197" mass="21611">MDAHRRPLRQPQRPNPRPSPPPGAAGHLRHRRRPRSHRGRRIRRPNGLFLVARLGDGPALACGGWRTLNTSAAEIKRMYVAPPARGQGLGRRILAALEQDVRGRGPTEVLLETGIRNVAALGLYTACGYEPIRSYVPGHPAAAGVPPPHWPARVARLRPRGRGRSLTTKAIANLNLLPQEISTVLRRALDRGDLLAM</sequence>
<evidence type="ECO:0000256" key="2">
    <source>
        <dbReference type="ARBA" id="ARBA00023315"/>
    </source>
</evidence>
<dbReference type="CDD" id="cd04301">
    <property type="entry name" value="NAT_SF"/>
    <property type="match status" value="1"/>
</dbReference>
<dbReference type="PANTHER" id="PTHR43877:SF2">
    <property type="entry name" value="AMINOALKYLPHOSPHONATE N-ACETYLTRANSFERASE-RELATED"/>
    <property type="match status" value="1"/>
</dbReference>
<evidence type="ECO:0000313" key="6">
    <source>
        <dbReference type="Proteomes" id="UP001163878"/>
    </source>
</evidence>
<reference evidence="5" key="1">
    <citation type="submission" date="2022-10" db="EMBL/GenBank/DDBJ databases">
        <title>Cytochrome P450 Catalyzes Benzene Ring Formation in the Biosynthesis of Trialkyl-Substituted Aromatic Polyketides.</title>
        <authorList>
            <person name="Zhao E."/>
            <person name="Ge H."/>
        </authorList>
    </citation>
    <scope>NUCLEOTIDE SEQUENCE</scope>
    <source>
        <strain evidence="5">NA0869</strain>
    </source>
</reference>